<evidence type="ECO:0000259" key="1">
    <source>
        <dbReference type="Pfam" id="PF01425"/>
    </source>
</evidence>
<dbReference type="PROSITE" id="PS00571">
    <property type="entry name" value="AMIDASES"/>
    <property type="match status" value="1"/>
</dbReference>
<dbReference type="InterPro" id="IPR036928">
    <property type="entry name" value="AS_sf"/>
</dbReference>
<evidence type="ECO:0000313" key="3">
    <source>
        <dbReference type="Proteomes" id="UP000242957"/>
    </source>
</evidence>
<gene>
    <name evidence="2" type="ORF">SAMN05216193_10323</name>
</gene>
<dbReference type="NCBIfam" id="NF005688">
    <property type="entry name" value="PRK07488.1"/>
    <property type="match status" value="1"/>
</dbReference>
<dbReference type="OrthoDB" id="8872210at2"/>
<organism evidence="2 3">
    <name type="scientific">Pseudomonas jinjuensis</name>
    <dbReference type="NCBI Taxonomy" id="198616"/>
    <lineage>
        <taxon>Bacteria</taxon>
        <taxon>Pseudomonadati</taxon>
        <taxon>Pseudomonadota</taxon>
        <taxon>Gammaproteobacteria</taxon>
        <taxon>Pseudomonadales</taxon>
        <taxon>Pseudomonadaceae</taxon>
        <taxon>Pseudomonas</taxon>
    </lineage>
</organism>
<keyword evidence="3" id="KW-1185">Reference proteome</keyword>
<dbReference type="AlphaFoldDB" id="A0A1H0BCV8"/>
<reference evidence="3" key="1">
    <citation type="submission" date="2016-10" db="EMBL/GenBank/DDBJ databases">
        <authorList>
            <person name="Varghese N."/>
            <person name="Submissions S."/>
        </authorList>
    </citation>
    <scope>NUCLEOTIDE SEQUENCE [LARGE SCALE GENOMIC DNA]</scope>
    <source>
        <strain evidence="3">JCM 21621</strain>
    </source>
</reference>
<accession>A0A1H0BCV8</accession>
<dbReference type="SUPFAM" id="SSF75304">
    <property type="entry name" value="Amidase signature (AS) enzymes"/>
    <property type="match status" value="1"/>
</dbReference>
<dbReference type="Gene3D" id="3.90.1300.10">
    <property type="entry name" value="Amidase signature (AS) domain"/>
    <property type="match status" value="1"/>
</dbReference>
<name>A0A1H0BCV8_9PSED</name>
<dbReference type="InterPro" id="IPR000120">
    <property type="entry name" value="Amidase"/>
</dbReference>
<dbReference type="GO" id="GO:0003824">
    <property type="term" value="F:catalytic activity"/>
    <property type="evidence" value="ECO:0007669"/>
    <property type="project" value="InterPro"/>
</dbReference>
<dbReference type="InterPro" id="IPR020556">
    <property type="entry name" value="Amidase_CS"/>
</dbReference>
<dbReference type="EMBL" id="FNIJ01000003">
    <property type="protein sequence ID" value="SDN43456.1"/>
    <property type="molecule type" value="Genomic_DNA"/>
</dbReference>
<dbReference type="STRING" id="198616.SAMN05216193_10323"/>
<evidence type="ECO:0000313" key="2">
    <source>
        <dbReference type="EMBL" id="SDN43456.1"/>
    </source>
</evidence>
<dbReference type="PANTHER" id="PTHR11895:SF151">
    <property type="entry name" value="GLUTAMYL-TRNA(GLN) AMIDOTRANSFERASE SUBUNIT A"/>
    <property type="match status" value="1"/>
</dbReference>
<sequence length="482" mass="50562">MKLFDSAAQPVPSDLTIGEAMAAFRDGVLTSTELVCACLDRAEEGRELNVYVTLNGDGALAEARAADAARRAGRPLKPLSGIPIVVKDNIHAAGLPCTAGTPALAGFVPRQDAPTLQKLRDAGAILLGKTNMHELAFGATGYNGAFNTGSRPGVRNAYDSERIAGGSSSGSAAALGARMALAALGTDTGGSMRIPCALNGCSSLRPSAGRYSSKGVIPIARSRDTVGPMALCMADVALLDAVISDEHGLPPVTLDGLRLGIAEEFWRNLDEDTREVAEAALAKLSRAGATLVELPEARLQELNQPVGFPVVIHEAYDSMVAYLRDEGPGIAIEELARDIHSPDVRAIYEQWVLPRKIPGADGLVDVAPLYQAAQDAGRPALKEHYQDLFERHHLDALLFPTTPIVAPPANDEVNLPACFERLIQNTEPAASAGLPGIQMPIGLGRRTGLPVGLELDGAFGADRRLLAIGIALEAVLGRIPPA</sequence>
<protein>
    <submittedName>
        <fullName evidence="2">Mandelamide amidase</fullName>
    </submittedName>
</protein>
<dbReference type="Proteomes" id="UP000242957">
    <property type="component" value="Unassembled WGS sequence"/>
</dbReference>
<dbReference type="PANTHER" id="PTHR11895">
    <property type="entry name" value="TRANSAMIDASE"/>
    <property type="match status" value="1"/>
</dbReference>
<dbReference type="RefSeq" id="WP_084313908.1">
    <property type="nucleotide sequence ID" value="NZ_FNIJ01000003.1"/>
</dbReference>
<dbReference type="Pfam" id="PF01425">
    <property type="entry name" value="Amidase"/>
    <property type="match status" value="1"/>
</dbReference>
<dbReference type="InterPro" id="IPR023631">
    <property type="entry name" value="Amidase_dom"/>
</dbReference>
<proteinExistence type="predicted"/>
<feature type="domain" description="Amidase" evidence="1">
    <location>
        <begin position="33"/>
        <end position="466"/>
    </location>
</feature>